<keyword evidence="1" id="KW-0805">Transcription regulation</keyword>
<dbReference type="AlphaFoldDB" id="A0A844AZ28"/>
<dbReference type="InterPro" id="IPR018060">
    <property type="entry name" value="HTH_AraC"/>
</dbReference>
<dbReference type="Proteomes" id="UP000436694">
    <property type="component" value="Unassembled WGS sequence"/>
</dbReference>
<dbReference type="Pfam" id="PF12852">
    <property type="entry name" value="Cupin_6"/>
    <property type="match status" value="1"/>
</dbReference>
<evidence type="ECO:0000259" key="4">
    <source>
        <dbReference type="PROSITE" id="PS01124"/>
    </source>
</evidence>
<gene>
    <name evidence="5" type="ORF">GG681_11270</name>
</gene>
<evidence type="ECO:0000256" key="3">
    <source>
        <dbReference type="ARBA" id="ARBA00023163"/>
    </source>
</evidence>
<dbReference type="Gene3D" id="1.10.10.60">
    <property type="entry name" value="Homeodomain-like"/>
    <property type="match status" value="2"/>
</dbReference>
<comment type="caution">
    <text evidence="5">The sequence shown here is derived from an EMBL/GenBank/DDBJ whole genome shotgun (WGS) entry which is preliminary data.</text>
</comment>
<feature type="domain" description="HTH araC/xylS-type" evidence="4">
    <location>
        <begin position="212"/>
        <end position="310"/>
    </location>
</feature>
<proteinExistence type="predicted"/>
<dbReference type="Pfam" id="PF12833">
    <property type="entry name" value="HTH_18"/>
    <property type="match status" value="1"/>
</dbReference>
<evidence type="ECO:0000256" key="1">
    <source>
        <dbReference type="ARBA" id="ARBA00023015"/>
    </source>
</evidence>
<dbReference type="GO" id="GO:0003700">
    <property type="term" value="F:DNA-binding transcription factor activity"/>
    <property type="evidence" value="ECO:0007669"/>
    <property type="project" value="InterPro"/>
</dbReference>
<protein>
    <submittedName>
        <fullName evidence="5">Helix-turn-helix domain-containing protein</fullName>
    </submittedName>
</protein>
<evidence type="ECO:0000313" key="6">
    <source>
        <dbReference type="Proteomes" id="UP000436694"/>
    </source>
</evidence>
<keyword evidence="2" id="KW-0238">DNA-binding</keyword>
<organism evidence="5 6">
    <name type="scientific">Tritonibacter aquimaris</name>
    <dbReference type="NCBI Taxonomy" id="2663379"/>
    <lineage>
        <taxon>Bacteria</taxon>
        <taxon>Pseudomonadati</taxon>
        <taxon>Pseudomonadota</taxon>
        <taxon>Alphaproteobacteria</taxon>
        <taxon>Rhodobacterales</taxon>
        <taxon>Paracoccaceae</taxon>
        <taxon>Tritonibacter</taxon>
    </lineage>
</organism>
<dbReference type="PANTHER" id="PTHR46796">
    <property type="entry name" value="HTH-TYPE TRANSCRIPTIONAL ACTIVATOR RHAS-RELATED"/>
    <property type="match status" value="1"/>
</dbReference>
<keyword evidence="3" id="KW-0804">Transcription</keyword>
<evidence type="ECO:0000256" key="2">
    <source>
        <dbReference type="ARBA" id="ARBA00023125"/>
    </source>
</evidence>
<dbReference type="PROSITE" id="PS00041">
    <property type="entry name" value="HTH_ARAC_FAMILY_1"/>
    <property type="match status" value="1"/>
</dbReference>
<dbReference type="InterPro" id="IPR018062">
    <property type="entry name" value="HTH_AraC-typ_CS"/>
</dbReference>
<dbReference type="InterPro" id="IPR050204">
    <property type="entry name" value="AraC_XylS_family_regulators"/>
</dbReference>
<keyword evidence="6" id="KW-1185">Reference proteome</keyword>
<evidence type="ECO:0000313" key="5">
    <source>
        <dbReference type="EMBL" id="MQY43222.1"/>
    </source>
</evidence>
<dbReference type="PANTHER" id="PTHR46796:SF7">
    <property type="entry name" value="ARAC FAMILY TRANSCRIPTIONAL REGULATOR"/>
    <property type="match status" value="1"/>
</dbReference>
<dbReference type="SUPFAM" id="SSF46689">
    <property type="entry name" value="Homeodomain-like"/>
    <property type="match status" value="2"/>
</dbReference>
<dbReference type="PRINTS" id="PR00032">
    <property type="entry name" value="HTHARAC"/>
</dbReference>
<sequence length="311" mass="34540">MIDTLSDIFSKLSVQGTLYFRTSFSGQWGVAVPAFENVARFHFAHRGDCVVHLPDNGRAIHLAQGDLMIIPHGARHDLISDRTQMKRALPLDQVLQDSGYKDEGLLLYGSDQGDRETQLICGHFSFAANTRHLLFDQLPDHIHIPNYGEAAGRWMEASLRMMGEEAGKSRFGGDLIALRLSEVILVQALRSFIEEHGQDHVGLAGFADPKLARALAAFHRQPANDWTVEGLAREAGLSRTGFAVQFAEKMGIPPMQYLTSWRMQIACIWLVRHRASISEVAARTGYSSESAFSRVFKKEMGQSPAAYRASA</sequence>
<dbReference type="InterPro" id="IPR032783">
    <property type="entry name" value="AraC_lig"/>
</dbReference>
<dbReference type="EMBL" id="WIXK01000005">
    <property type="protein sequence ID" value="MQY43222.1"/>
    <property type="molecule type" value="Genomic_DNA"/>
</dbReference>
<dbReference type="GO" id="GO:0043565">
    <property type="term" value="F:sequence-specific DNA binding"/>
    <property type="evidence" value="ECO:0007669"/>
    <property type="project" value="InterPro"/>
</dbReference>
<dbReference type="InterPro" id="IPR020449">
    <property type="entry name" value="Tscrpt_reg_AraC-type_HTH"/>
</dbReference>
<dbReference type="PROSITE" id="PS01124">
    <property type="entry name" value="HTH_ARAC_FAMILY_2"/>
    <property type="match status" value="1"/>
</dbReference>
<dbReference type="RefSeq" id="WP_153548114.1">
    <property type="nucleotide sequence ID" value="NZ_WIXK01000005.1"/>
</dbReference>
<dbReference type="InterPro" id="IPR009057">
    <property type="entry name" value="Homeodomain-like_sf"/>
</dbReference>
<accession>A0A844AZ28</accession>
<name>A0A844AZ28_9RHOB</name>
<dbReference type="SMART" id="SM00342">
    <property type="entry name" value="HTH_ARAC"/>
    <property type="match status" value="1"/>
</dbReference>
<reference evidence="5 6" key="1">
    <citation type="submission" date="2019-10" db="EMBL/GenBank/DDBJ databases">
        <title>Epibacterium sp. nov., isolated from seawater.</title>
        <authorList>
            <person name="Zhang X."/>
            <person name="Li N."/>
        </authorList>
    </citation>
    <scope>NUCLEOTIDE SEQUENCE [LARGE SCALE GENOMIC DNA]</scope>
    <source>
        <strain evidence="5 6">SM1969</strain>
    </source>
</reference>